<evidence type="ECO:0000313" key="2">
    <source>
        <dbReference type="EMBL" id="QHT30106.1"/>
    </source>
</evidence>
<dbReference type="EMBL" id="MN738892">
    <property type="protein sequence ID" value="QHT30106.1"/>
    <property type="molecule type" value="Genomic_DNA"/>
</dbReference>
<feature type="compositionally biased region" description="Basic residues" evidence="1">
    <location>
        <begin position="86"/>
        <end position="114"/>
    </location>
</feature>
<organism evidence="2">
    <name type="scientific">viral metagenome</name>
    <dbReference type="NCBI Taxonomy" id="1070528"/>
    <lineage>
        <taxon>unclassified sequences</taxon>
        <taxon>metagenomes</taxon>
        <taxon>organismal metagenomes</taxon>
    </lineage>
</organism>
<name>A0A6C0ELR3_9ZZZZ</name>
<reference evidence="2" key="1">
    <citation type="journal article" date="2020" name="Nature">
        <title>Giant virus diversity and host interactions through global metagenomics.</title>
        <authorList>
            <person name="Schulz F."/>
            <person name="Roux S."/>
            <person name="Paez-Espino D."/>
            <person name="Jungbluth S."/>
            <person name="Walsh D.A."/>
            <person name="Denef V.J."/>
            <person name="McMahon K.D."/>
            <person name="Konstantinidis K.T."/>
            <person name="Eloe-Fadrosh E.A."/>
            <person name="Kyrpides N.C."/>
            <person name="Woyke T."/>
        </authorList>
    </citation>
    <scope>NUCLEOTIDE SEQUENCE</scope>
    <source>
        <strain evidence="2">GVMAG-M-3300009149-34</strain>
    </source>
</reference>
<evidence type="ECO:0000256" key="1">
    <source>
        <dbReference type="SAM" id="MobiDB-lite"/>
    </source>
</evidence>
<sequence>MSEANSIDSGYFPLPALLPQHKNHNEWNISNLKKTKKEILIGKLLAVQRERAKRRRLTPENLAQHRLTHGNSMDEEKNKTTGFAMKRFKEKGGSRKTRRKRKTRRRKKRRKTKK</sequence>
<feature type="region of interest" description="Disordered" evidence="1">
    <location>
        <begin position="1"/>
        <end position="21"/>
    </location>
</feature>
<protein>
    <submittedName>
        <fullName evidence="2">Uncharacterized protein</fullName>
    </submittedName>
</protein>
<feature type="region of interest" description="Disordered" evidence="1">
    <location>
        <begin position="52"/>
        <end position="114"/>
    </location>
</feature>
<dbReference type="AlphaFoldDB" id="A0A6C0ELR3"/>
<accession>A0A6C0ELR3</accession>
<proteinExistence type="predicted"/>